<feature type="disulfide bond" evidence="1">
    <location>
        <begin position="87"/>
        <end position="96"/>
    </location>
</feature>
<evidence type="ECO:0000259" key="4">
    <source>
        <dbReference type="PROSITE" id="PS50026"/>
    </source>
</evidence>
<keyword evidence="1" id="KW-1015">Disulfide bond</keyword>
<dbReference type="GO" id="GO:0007173">
    <property type="term" value="P:epidermal growth factor receptor signaling pathway"/>
    <property type="evidence" value="ECO:0007669"/>
    <property type="project" value="InterPro"/>
</dbReference>
<protein>
    <recommendedName>
        <fullName evidence="4">EGF-like domain-containing protein</fullName>
    </recommendedName>
</protein>
<keyword evidence="3" id="KW-0732">Signal</keyword>
<feature type="domain" description="EGF-like" evidence="4">
    <location>
        <begin position="53"/>
        <end position="97"/>
    </location>
</feature>
<evidence type="ECO:0000313" key="6">
    <source>
        <dbReference type="Proteomes" id="UP001142055"/>
    </source>
</evidence>
<dbReference type="PROSITE" id="PS50026">
    <property type="entry name" value="EGF_3"/>
    <property type="match status" value="1"/>
</dbReference>
<dbReference type="EMBL" id="JAPWDV010000003">
    <property type="protein sequence ID" value="KAJ6216159.1"/>
    <property type="molecule type" value="Genomic_DNA"/>
</dbReference>
<sequence length="294" mass="33423">MTPLTFTFNYNKVNVCFLLLLLFHYHHLESCSSRSTPKPRPPTPTTRPNITFQTYVCPEAYAKWYCLNGATCFSVRIGESILYNCECSDGYMGQRCEFKDLDGSYLPSREKILVETAGIAGGVTLVIVLFVVLSIAYYSYLRNHMRAQSPPLLGYSHLHESSAIDDVQQDKKIGINNYRNNLTRHYRSQPQYSTFKTGTGSYGSTVYSSPIATNITDHSLLHSPMRQCVACMSNCVPVPQSPHAQFHQGYQIKSTDYQVENNCVLDMDHKGQSIIPVDTHHHQKRLHKNDFILH</sequence>
<dbReference type="GO" id="GO:0005154">
    <property type="term" value="F:epidermal growth factor receptor binding"/>
    <property type="evidence" value="ECO:0007669"/>
    <property type="project" value="InterPro"/>
</dbReference>
<dbReference type="AlphaFoldDB" id="A0A9Q0RIX1"/>
<comment type="caution">
    <text evidence="5">The sequence shown here is derived from an EMBL/GenBank/DDBJ whole genome shotgun (WGS) entry which is preliminary data.</text>
</comment>
<evidence type="ECO:0000256" key="2">
    <source>
        <dbReference type="SAM" id="Phobius"/>
    </source>
</evidence>
<keyword evidence="2" id="KW-1133">Transmembrane helix</keyword>
<feature type="transmembrane region" description="Helical" evidence="2">
    <location>
        <begin position="117"/>
        <end position="140"/>
    </location>
</feature>
<feature type="signal peptide" evidence="3">
    <location>
        <begin position="1"/>
        <end position="30"/>
    </location>
</feature>
<dbReference type="PANTHER" id="PTHR12332:SF1">
    <property type="entry name" value="KEREN-RELATED"/>
    <property type="match status" value="1"/>
</dbReference>
<keyword evidence="6" id="KW-1185">Reference proteome</keyword>
<dbReference type="PANTHER" id="PTHR12332">
    <property type="entry name" value="KEREN-RELATED"/>
    <property type="match status" value="1"/>
</dbReference>
<dbReference type="InterPro" id="IPR043403">
    <property type="entry name" value="Gurken/Spitz"/>
</dbReference>
<proteinExistence type="predicted"/>
<accession>A0A9Q0RIX1</accession>
<evidence type="ECO:0000256" key="3">
    <source>
        <dbReference type="SAM" id="SignalP"/>
    </source>
</evidence>
<evidence type="ECO:0000256" key="1">
    <source>
        <dbReference type="PROSITE-ProRule" id="PRU00076"/>
    </source>
</evidence>
<dbReference type="Proteomes" id="UP001142055">
    <property type="component" value="Chromosome 3"/>
</dbReference>
<dbReference type="InterPro" id="IPR000742">
    <property type="entry name" value="EGF"/>
</dbReference>
<dbReference type="GO" id="GO:0048018">
    <property type="term" value="F:receptor ligand activity"/>
    <property type="evidence" value="ECO:0007669"/>
    <property type="project" value="InterPro"/>
</dbReference>
<feature type="chain" id="PRO_5040322949" description="EGF-like domain-containing protein" evidence="3">
    <location>
        <begin position="31"/>
        <end position="294"/>
    </location>
</feature>
<name>A0A9Q0RIX1_BLOTA</name>
<gene>
    <name evidence="5" type="ORF">RDWZM_007316</name>
</gene>
<dbReference type="SUPFAM" id="SSF57196">
    <property type="entry name" value="EGF/Laminin"/>
    <property type="match status" value="1"/>
</dbReference>
<comment type="caution">
    <text evidence="1">Lacks conserved residue(s) required for the propagation of feature annotation.</text>
</comment>
<keyword evidence="2" id="KW-0472">Membrane</keyword>
<dbReference type="CDD" id="cd00054">
    <property type="entry name" value="EGF_CA"/>
    <property type="match status" value="1"/>
</dbReference>
<keyword evidence="1" id="KW-0245">EGF-like domain</keyword>
<keyword evidence="2" id="KW-0812">Transmembrane</keyword>
<evidence type="ECO:0000313" key="5">
    <source>
        <dbReference type="EMBL" id="KAJ6216159.1"/>
    </source>
</evidence>
<dbReference type="Gene3D" id="2.10.25.10">
    <property type="entry name" value="Laminin"/>
    <property type="match status" value="1"/>
</dbReference>
<dbReference type="PROSITE" id="PS00022">
    <property type="entry name" value="EGF_1"/>
    <property type="match status" value="1"/>
</dbReference>
<dbReference type="PROSITE" id="PS01186">
    <property type="entry name" value="EGF_2"/>
    <property type="match status" value="1"/>
</dbReference>
<reference evidence="5" key="1">
    <citation type="submission" date="2022-12" db="EMBL/GenBank/DDBJ databases">
        <title>Genome assemblies of Blomia tropicalis.</title>
        <authorList>
            <person name="Cui Y."/>
        </authorList>
    </citation>
    <scope>NUCLEOTIDE SEQUENCE</scope>
    <source>
        <tissue evidence="5">Adult mites</tissue>
    </source>
</reference>
<organism evidence="5 6">
    <name type="scientific">Blomia tropicalis</name>
    <name type="common">Mite</name>
    <dbReference type="NCBI Taxonomy" id="40697"/>
    <lineage>
        <taxon>Eukaryota</taxon>
        <taxon>Metazoa</taxon>
        <taxon>Ecdysozoa</taxon>
        <taxon>Arthropoda</taxon>
        <taxon>Chelicerata</taxon>
        <taxon>Arachnida</taxon>
        <taxon>Acari</taxon>
        <taxon>Acariformes</taxon>
        <taxon>Sarcoptiformes</taxon>
        <taxon>Astigmata</taxon>
        <taxon>Glycyphagoidea</taxon>
        <taxon>Echimyopodidae</taxon>
        <taxon>Blomia</taxon>
    </lineage>
</organism>